<accession>A0ABM0KLG8</accession>
<feature type="region of interest" description="Disordered" evidence="1">
    <location>
        <begin position="1"/>
        <end position="56"/>
    </location>
</feature>
<feature type="compositionally biased region" description="Polar residues" evidence="1">
    <location>
        <begin position="12"/>
        <end position="21"/>
    </location>
</feature>
<dbReference type="GeneID" id="101994071"/>
<evidence type="ECO:0000313" key="2">
    <source>
        <dbReference type="Proteomes" id="UP000694915"/>
    </source>
</evidence>
<dbReference type="Pfam" id="PF17734">
    <property type="entry name" value="Spt46"/>
    <property type="match status" value="1"/>
</dbReference>
<organism evidence="2 3">
    <name type="scientific">Microtus ochrogaster</name>
    <name type="common">Prairie vole</name>
    <dbReference type="NCBI Taxonomy" id="79684"/>
    <lineage>
        <taxon>Eukaryota</taxon>
        <taxon>Metazoa</taxon>
        <taxon>Chordata</taxon>
        <taxon>Craniata</taxon>
        <taxon>Vertebrata</taxon>
        <taxon>Euteleostomi</taxon>
        <taxon>Mammalia</taxon>
        <taxon>Eutheria</taxon>
        <taxon>Euarchontoglires</taxon>
        <taxon>Glires</taxon>
        <taxon>Rodentia</taxon>
        <taxon>Myomorpha</taxon>
        <taxon>Muroidea</taxon>
        <taxon>Cricetidae</taxon>
        <taxon>Arvicolinae</taxon>
        <taxon>Microtus</taxon>
    </lineage>
</organism>
<keyword evidence="2" id="KW-1185">Reference proteome</keyword>
<dbReference type="InterPro" id="IPR040879">
    <property type="entry name" value="Spt46-like"/>
</dbReference>
<dbReference type="PANTHER" id="PTHR33517">
    <property type="entry name" value="PROTEIN FAM170B-RELATED"/>
    <property type="match status" value="1"/>
</dbReference>
<feature type="region of interest" description="Disordered" evidence="1">
    <location>
        <begin position="246"/>
        <end position="361"/>
    </location>
</feature>
<evidence type="ECO:0000256" key="1">
    <source>
        <dbReference type="SAM" id="MobiDB-lite"/>
    </source>
</evidence>
<protein>
    <submittedName>
        <fullName evidence="3">Protein FAM170B</fullName>
    </submittedName>
</protein>
<sequence length="361" mass="41764">MKHHLMERRGEQTPTSGTTIGMASPESTKENTGVCWPGAHMRRNESSPRPGPAFLPEDDIYLAARTHRMLGWSSSPSSQSSSEYQSYSQYQSWDSSRSEEEQDGPPESVCALYTHVQTVRGVAVAWETDDGFEPVTRKPLIREAEFIKRQRRKGSSFEMASNTDLRWELEACKHYCPEPEDSVDCCLQELRAPPDWLVTTNHGLRCVACCRVFPTLEALLDHAQHGIRDGFSCQIFFEEMLQRKRARDQRQDQQPVEEEQSPSDSSACSKPCTKDLPQHPQQEQQPQQPPQQQKPQEQAQEQKPQDQPQQQKQQQQKQQQPPQQQQRQQKQRQQQQQKQQQQKQQQPPQQQKQQKQDPQGK</sequence>
<evidence type="ECO:0000313" key="3">
    <source>
        <dbReference type="RefSeq" id="XP_005348730.1"/>
    </source>
</evidence>
<reference evidence="3" key="1">
    <citation type="submission" date="2025-08" db="UniProtKB">
        <authorList>
            <consortium name="RefSeq"/>
        </authorList>
    </citation>
    <scope>IDENTIFICATION</scope>
</reference>
<dbReference type="PANTHER" id="PTHR33517:SF2">
    <property type="entry name" value="PROTEIN FAM170B"/>
    <property type="match status" value="1"/>
</dbReference>
<proteinExistence type="predicted"/>
<dbReference type="RefSeq" id="XP_005348730.1">
    <property type="nucleotide sequence ID" value="XM_005348673.1"/>
</dbReference>
<feature type="compositionally biased region" description="Low complexity" evidence="1">
    <location>
        <begin position="278"/>
        <end position="353"/>
    </location>
</feature>
<gene>
    <name evidence="3" type="primary">Fam170b</name>
</gene>
<name>A0ABM0KLG8_MICOH</name>
<dbReference type="Proteomes" id="UP000694915">
    <property type="component" value="Chromosome 6"/>
</dbReference>